<evidence type="ECO:0000259" key="11">
    <source>
        <dbReference type="Pfam" id="PF00205"/>
    </source>
</evidence>
<accession>A0A848KHI0</accession>
<dbReference type="Gene3D" id="3.40.50.1220">
    <property type="entry name" value="TPP-binding domain"/>
    <property type="match status" value="1"/>
</dbReference>
<evidence type="ECO:0000256" key="1">
    <source>
        <dbReference type="ARBA" id="ARBA00004974"/>
    </source>
</evidence>
<dbReference type="SUPFAM" id="SSF52467">
    <property type="entry name" value="DHS-like NAD/FAD-binding domain"/>
    <property type="match status" value="1"/>
</dbReference>
<evidence type="ECO:0000256" key="2">
    <source>
        <dbReference type="ARBA" id="ARBA00005025"/>
    </source>
</evidence>
<comment type="pathway">
    <text evidence="1">Amino-acid biosynthesis; L-isoleucine biosynthesis; L-isoleucine from 2-oxobutanoate: step 1/4.</text>
</comment>
<keyword evidence="6" id="KW-0274">FAD</keyword>
<evidence type="ECO:0000256" key="8">
    <source>
        <dbReference type="ARBA" id="ARBA00023304"/>
    </source>
</evidence>
<keyword evidence="7 10" id="KW-0786">Thiamine pyrophosphate</keyword>
<keyword evidence="8" id="KW-0100">Branched-chain amino acid biosynthesis</keyword>
<evidence type="ECO:0000313" key="14">
    <source>
        <dbReference type="EMBL" id="NMN95660.1"/>
    </source>
</evidence>
<dbReference type="Gene3D" id="3.40.50.970">
    <property type="match status" value="2"/>
</dbReference>
<evidence type="ECO:0000256" key="5">
    <source>
        <dbReference type="ARBA" id="ARBA00022630"/>
    </source>
</evidence>
<dbReference type="InterPro" id="IPR029035">
    <property type="entry name" value="DHS-like_NAD/FAD-binding_dom"/>
</dbReference>
<dbReference type="InterPro" id="IPR011766">
    <property type="entry name" value="TPP_enzyme_TPP-bd"/>
</dbReference>
<dbReference type="GO" id="GO:0000287">
    <property type="term" value="F:magnesium ion binding"/>
    <property type="evidence" value="ECO:0007669"/>
    <property type="project" value="InterPro"/>
</dbReference>
<dbReference type="PANTHER" id="PTHR18968:SF13">
    <property type="entry name" value="ACETOLACTATE SYNTHASE CATALYTIC SUBUNIT, MITOCHONDRIAL"/>
    <property type="match status" value="1"/>
</dbReference>
<reference evidence="14 15" key="1">
    <citation type="submission" date="2019-05" db="EMBL/GenBank/DDBJ databases">
        <authorList>
            <person name="Lee S.D."/>
        </authorList>
    </citation>
    <scope>NUCLEOTIDE SEQUENCE [LARGE SCALE GENOMIC DNA]</scope>
    <source>
        <strain evidence="14 15">YC2-7</strain>
    </source>
</reference>
<dbReference type="AlphaFoldDB" id="A0A848KHI0"/>
<dbReference type="InterPro" id="IPR029061">
    <property type="entry name" value="THDP-binding"/>
</dbReference>
<feature type="domain" description="Thiamine pyrophosphate enzyme TPP-binding" evidence="12">
    <location>
        <begin position="392"/>
        <end position="542"/>
    </location>
</feature>
<keyword evidence="8" id="KW-0028">Amino-acid biosynthesis</keyword>
<protein>
    <recommendedName>
        <fullName evidence="4">acetolactate synthase</fullName>
        <ecNumber evidence="4">2.2.1.6</ecNumber>
    </recommendedName>
</protein>
<dbReference type="EC" id="2.2.1.6" evidence="4"/>
<dbReference type="PANTHER" id="PTHR18968">
    <property type="entry name" value="THIAMINE PYROPHOSPHATE ENZYMES"/>
    <property type="match status" value="1"/>
</dbReference>
<dbReference type="GO" id="GO:0003984">
    <property type="term" value="F:acetolactate synthase activity"/>
    <property type="evidence" value="ECO:0007669"/>
    <property type="project" value="UniProtKB-EC"/>
</dbReference>
<comment type="similarity">
    <text evidence="3 10">Belongs to the TPP enzyme family.</text>
</comment>
<evidence type="ECO:0000313" key="15">
    <source>
        <dbReference type="Proteomes" id="UP000535543"/>
    </source>
</evidence>
<keyword evidence="15" id="KW-1185">Reference proteome</keyword>
<dbReference type="GO" id="GO:0050660">
    <property type="term" value="F:flavin adenine dinucleotide binding"/>
    <property type="evidence" value="ECO:0007669"/>
    <property type="project" value="TreeGrafter"/>
</dbReference>
<dbReference type="InterPro" id="IPR012000">
    <property type="entry name" value="Thiamin_PyroP_enz_cen_dom"/>
</dbReference>
<evidence type="ECO:0000256" key="9">
    <source>
        <dbReference type="ARBA" id="ARBA00048670"/>
    </source>
</evidence>
<dbReference type="CDD" id="cd07035">
    <property type="entry name" value="TPP_PYR_POX_like"/>
    <property type="match status" value="1"/>
</dbReference>
<gene>
    <name evidence="14" type="ORF">FGL95_11505</name>
</gene>
<evidence type="ECO:0000256" key="10">
    <source>
        <dbReference type="RuleBase" id="RU362132"/>
    </source>
</evidence>
<evidence type="ECO:0000259" key="12">
    <source>
        <dbReference type="Pfam" id="PF02775"/>
    </source>
</evidence>
<dbReference type="Pfam" id="PF00205">
    <property type="entry name" value="TPP_enzyme_M"/>
    <property type="match status" value="1"/>
</dbReference>
<evidence type="ECO:0000256" key="7">
    <source>
        <dbReference type="ARBA" id="ARBA00023052"/>
    </source>
</evidence>
<dbReference type="Proteomes" id="UP000535543">
    <property type="component" value="Unassembled WGS sequence"/>
</dbReference>
<evidence type="ECO:0000259" key="13">
    <source>
        <dbReference type="Pfam" id="PF02776"/>
    </source>
</evidence>
<dbReference type="UniPathway" id="UPA00049">
    <property type="reaction ID" value="UER00059"/>
</dbReference>
<evidence type="ECO:0000256" key="3">
    <source>
        <dbReference type="ARBA" id="ARBA00007812"/>
    </source>
</evidence>
<dbReference type="Pfam" id="PF02776">
    <property type="entry name" value="TPP_enzyme_N"/>
    <property type="match status" value="1"/>
</dbReference>
<dbReference type="GO" id="GO:0030976">
    <property type="term" value="F:thiamine pyrophosphate binding"/>
    <property type="evidence" value="ECO:0007669"/>
    <property type="project" value="InterPro"/>
</dbReference>
<feature type="domain" description="Thiamine pyrophosphate enzyme central" evidence="11">
    <location>
        <begin position="209"/>
        <end position="302"/>
    </location>
</feature>
<name>A0A848KHI0_9NOCA</name>
<sequence length="565" mass="58712">MNAESRTNGHRTIRVVDYLVEAVAALGVKQIFGVDGANIEDLYDAVFDSNGLVEGIVAKHEFSAATMADGYARSTSGIGVVAATSGGGATNLVSGLAESFTSRVPVLALVGQVPTALEGNGGFQDSSGLAGSINAELLFAPISRFCARVERAEDIEALLDRAVLAALEGGPAVLLLPKDIQQATFVPKAAFRAPIPRPLRDVAAITKVTGAIAAARNTGKIVIIAGDQVARNDARHQLRMLAVALDASVGVGPDAKDVYGADEPGFSGVAGVMGNAELVDAVRHSSLCLLVGTRLAVTARAGLDAALAGTVVVSVGAEKPYPHAEHAFSNDLGGTLAELAQTFATKGNVEPTVARQLTTLEVPDSAGPGLRYRAAVETIAAKMPPGSDVFADAGNTGAAVVHHLPIAGGARFVVALGMGGMGYAFGAGIGSAFARGPQRRTFVIAGDGAFFMHGMEIHTAIEHDVPITFIVFNNNAHAMCVTREQLFYRDRYSYNRFRPSMLGEGIGAMFPSLPAFAARDHHELVAALDAASEHTGPTFISVDCDPDEVPPFAPFLTNQDKHSNH</sequence>
<dbReference type="GO" id="GO:0009097">
    <property type="term" value="P:isoleucine biosynthetic process"/>
    <property type="evidence" value="ECO:0007669"/>
    <property type="project" value="UniProtKB-UniPathway"/>
</dbReference>
<dbReference type="CDD" id="cd00568">
    <property type="entry name" value="TPP_enzymes"/>
    <property type="match status" value="1"/>
</dbReference>
<feature type="domain" description="Thiamine pyrophosphate enzyme N-terminal TPP-binding" evidence="13">
    <location>
        <begin position="14"/>
        <end position="125"/>
    </location>
</feature>
<dbReference type="EMBL" id="VCQU01000003">
    <property type="protein sequence ID" value="NMN95660.1"/>
    <property type="molecule type" value="Genomic_DNA"/>
</dbReference>
<comment type="pathway">
    <text evidence="2">Amino-acid biosynthesis; L-valine biosynthesis; L-valine from pyruvate: step 1/4.</text>
</comment>
<dbReference type="Pfam" id="PF02775">
    <property type="entry name" value="TPP_enzyme_C"/>
    <property type="match status" value="1"/>
</dbReference>
<dbReference type="GO" id="GO:0009099">
    <property type="term" value="P:L-valine biosynthetic process"/>
    <property type="evidence" value="ECO:0007669"/>
    <property type="project" value="UniProtKB-UniPathway"/>
</dbReference>
<proteinExistence type="inferred from homology"/>
<comment type="catalytic activity">
    <reaction evidence="9">
        <text>2 pyruvate + H(+) = (2S)-2-acetolactate + CO2</text>
        <dbReference type="Rhea" id="RHEA:25249"/>
        <dbReference type="ChEBI" id="CHEBI:15361"/>
        <dbReference type="ChEBI" id="CHEBI:15378"/>
        <dbReference type="ChEBI" id="CHEBI:16526"/>
        <dbReference type="ChEBI" id="CHEBI:58476"/>
        <dbReference type="EC" id="2.2.1.6"/>
    </reaction>
</comment>
<dbReference type="GO" id="GO:0005948">
    <property type="term" value="C:acetolactate synthase complex"/>
    <property type="evidence" value="ECO:0007669"/>
    <property type="project" value="TreeGrafter"/>
</dbReference>
<reference evidence="14 15" key="2">
    <citation type="submission" date="2020-06" db="EMBL/GenBank/DDBJ databases">
        <title>Antribacter stalactiti gen. nov., sp. nov., a new member of the family Nacardiaceae isolated from a cave.</title>
        <authorList>
            <person name="Kim I.S."/>
        </authorList>
    </citation>
    <scope>NUCLEOTIDE SEQUENCE [LARGE SCALE GENOMIC DNA]</scope>
    <source>
        <strain evidence="14 15">YC2-7</strain>
    </source>
</reference>
<dbReference type="InterPro" id="IPR012001">
    <property type="entry name" value="Thiamin_PyroP_enz_TPP-bd_dom"/>
</dbReference>
<evidence type="ECO:0000256" key="6">
    <source>
        <dbReference type="ARBA" id="ARBA00022827"/>
    </source>
</evidence>
<evidence type="ECO:0000256" key="4">
    <source>
        <dbReference type="ARBA" id="ARBA00013145"/>
    </source>
</evidence>
<dbReference type="RefSeq" id="WP_169586732.1">
    <property type="nucleotide sequence ID" value="NZ_VCQU01000003.1"/>
</dbReference>
<dbReference type="SUPFAM" id="SSF52518">
    <property type="entry name" value="Thiamin diphosphate-binding fold (THDP-binding)"/>
    <property type="match status" value="2"/>
</dbReference>
<comment type="caution">
    <text evidence="14">The sequence shown here is derived from an EMBL/GenBank/DDBJ whole genome shotgun (WGS) entry which is preliminary data.</text>
</comment>
<dbReference type="InterPro" id="IPR045229">
    <property type="entry name" value="TPP_enz"/>
</dbReference>
<organism evidence="14 15">
    <name type="scientific">Antrihabitans stalactiti</name>
    <dbReference type="NCBI Taxonomy" id="2584121"/>
    <lineage>
        <taxon>Bacteria</taxon>
        <taxon>Bacillati</taxon>
        <taxon>Actinomycetota</taxon>
        <taxon>Actinomycetes</taxon>
        <taxon>Mycobacteriales</taxon>
        <taxon>Nocardiaceae</taxon>
        <taxon>Antrihabitans</taxon>
    </lineage>
</organism>
<dbReference type="UniPathway" id="UPA00047">
    <property type="reaction ID" value="UER00055"/>
</dbReference>
<keyword evidence="5" id="KW-0285">Flavoprotein</keyword>